<dbReference type="GO" id="GO:0051287">
    <property type="term" value="F:NAD binding"/>
    <property type="evidence" value="ECO:0007669"/>
    <property type="project" value="InterPro"/>
</dbReference>
<dbReference type="InterPro" id="IPR000534">
    <property type="entry name" value="Semialdehyde_DH_NAD-bd"/>
</dbReference>
<feature type="domain" description="Semialdehyde dehydrogenase NAD-binding" evidence="1">
    <location>
        <begin position="3"/>
        <end position="116"/>
    </location>
</feature>
<dbReference type="Pfam" id="PF13460">
    <property type="entry name" value="NAD_binding_10"/>
    <property type="match status" value="1"/>
</dbReference>
<dbReference type="AlphaFoldDB" id="W8VMZ6"/>
<dbReference type="KEGG" id="nmf:NMS_0135"/>
<dbReference type="SMART" id="SM00859">
    <property type="entry name" value="Semialdhyde_dh"/>
    <property type="match status" value="1"/>
</dbReference>
<dbReference type="InterPro" id="IPR036291">
    <property type="entry name" value="NAD(P)-bd_dom_sf"/>
</dbReference>
<dbReference type="InterPro" id="IPR016040">
    <property type="entry name" value="NAD(P)-bd_dom"/>
</dbReference>
<proteinExistence type="predicted"/>
<reference evidence="2 3" key="1">
    <citation type="journal article" date="2014" name="Proc. Natl. Acad. Sci. U.S.A.">
        <title>Functional characterization of flavobacteria rhodopsins reveals a unique class of light-driven chloride pump in bacteria.</title>
        <authorList>
            <person name="Yoshizawa S."/>
            <person name="Kumagai Y."/>
            <person name="Kim H."/>
            <person name="Ogura Y."/>
            <person name="Hayashi T."/>
            <person name="Iwasaki W."/>
            <person name="DeLong E.F."/>
            <person name="Kogure K."/>
        </authorList>
    </citation>
    <scope>NUCLEOTIDE SEQUENCE [LARGE SCALE GENOMIC DNA]</scope>
    <source>
        <strain evidence="2 3">S1-08</strain>
    </source>
</reference>
<evidence type="ECO:0000313" key="3">
    <source>
        <dbReference type="Proteomes" id="UP000031760"/>
    </source>
</evidence>
<gene>
    <name evidence="2" type="ORF">NMS_0135</name>
</gene>
<sequence>MENVLVAGATGTTGKMIVDLLKESQYFEPVAMVRTEDQKAQFESRNIKTVLADLEEDVTSAFNNIDKVVFAAGSGGKKVVEVDQNGAKKMIDAASNNNVNKFVMLSSRGADAPDKADDLKDYLWAKHNADEHLKKSQLNYTIVRPGALNNEKATDHIIITKKLEQDGEVSRADVAQVLTRVLHDDTANKTIFEMLQGDTLIGKALENTDHL</sequence>
<dbReference type="PANTHER" id="PTHR15020:SF50">
    <property type="entry name" value="UPF0659 PROTEIN YMR090W"/>
    <property type="match status" value="1"/>
</dbReference>
<evidence type="ECO:0000259" key="1">
    <source>
        <dbReference type="SMART" id="SM00859"/>
    </source>
</evidence>
<dbReference type="HOGENOM" id="CLU_025711_1_2_10"/>
<dbReference type="STRING" id="1454201.NMS_0135"/>
<keyword evidence="3" id="KW-1185">Reference proteome</keyword>
<dbReference type="CDD" id="cd05243">
    <property type="entry name" value="SDR_a5"/>
    <property type="match status" value="1"/>
</dbReference>
<dbReference type="SUPFAM" id="SSF51735">
    <property type="entry name" value="NAD(P)-binding Rossmann-fold domains"/>
    <property type="match status" value="1"/>
</dbReference>
<name>W8VMZ6_9FLAO</name>
<dbReference type="Gene3D" id="3.40.50.720">
    <property type="entry name" value="NAD(P)-binding Rossmann-like Domain"/>
    <property type="match status" value="1"/>
</dbReference>
<dbReference type="Proteomes" id="UP000031760">
    <property type="component" value="Chromosome"/>
</dbReference>
<dbReference type="PANTHER" id="PTHR15020">
    <property type="entry name" value="FLAVIN REDUCTASE-RELATED"/>
    <property type="match status" value="1"/>
</dbReference>
<protein>
    <recommendedName>
        <fullName evidence="1">Semialdehyde dehydrogenase NAD-binding domain-containing protein</fullName>
    </recommendedName>
</protein>
<dbReference type="RefSeq" id="WP_041494890.1">
    <property type="nucleotide sequence ID" value="NZ_AP014548.1"/>
</dbReference>
<organism evidence="2 3">
    <name type="scientific">Nonlabens marinus S1-08</name>
    <dbReference type="NCBI Taxonomy" id="1454201"/>
    <lineage>
        <taxon>Bacteria</taxon>
        <taxon>Pseudomonadati</taxon>
        <taxon>Bacteroidota</taxon>
        <taxon>Flavobacteriia</taxon>
        <taxon>Flavobacteriales</taxon>
        <taxon>Flavobacteriaceae</taxon>
        <taxon>Nonlabens</taxon>
    </lineage>
</organism>
<evidence type="ECO:0000313" key="2">
    <source>
        <dbReference type="EMBL" id="BAO54144.1"/>
    </source>
</evidence>
<dbReference type="OrthoDB" id="9803892at2"/>
<accession>W8VMZ6</accession>
<dbReference type="GO" id="GO:0016620">
    <property type="term" value="F:oxidoreductase activity, acting on the aldehyde or oxo group of donors, NAD or NADP as acceptor"/>
    <property type="evidence" value="ECO:0007669"/>
    <property type="project" value="InterPro"/>
</dbReference>
<dbReference type="EMBL" id="AP014548">
    <property type="protein sequence ID" value="BAO54144.1"/>
    <property type="molecule type" value="Genomic_DNA"/>
</dbReference>